<dbReference type="PANTHER" id="PTHR31919">
    <property type="entry name" value="ZINC FINGERS AND HOMEOBOXES PROTEIN 1, ISOFORM 2"/>
    <property type="match status" value="1"/>
</dbReference>
<dbReference type="EMBL" id="BRZM01005948">
    <property type="protein sequence ID" value="GLD66855.1"/>
    <property type="molecule type" value="Genomic_DNA"/>
</dbReference>
<evidence type="ECO:0000256" key="1">
    <source>
        <dbReference type="SAM" id="MobiDB-lite"/>
    </source>
</evidence>
<dbReference type="Proteomes" id="UP001279410">
    <property type="component" value="Unassembled WGS sequence"/>
</dbReference>
<keyword evidence="4" id="KW-1185">Reference proteome</keyword>
<evidence type="ECO:0000313" key="4">
    <source>
        <dbReference type="Proteomes" id="UP001279410"/>
    </source>
</evidence>
<protein>
    <recommendedName>
        <fullName evidence="2">C-type lectin domain-containing protein</fullName>
    </recommendedName>
</protein>
<feature type="domain" description="C-type lectin" evidence="2">
    <location>
        <begin position="1"/>
        <end position="82"/>
    </location>
</feature>
<dbReference type="InterPro" id="IPR016187">
    <property type="entry name" value="CTDL_fold"/>
</dbReference>
<dbReference type="Pfam" id="PF00059">
    <property type="entry name" value="Lectin_C"/>
    <property type="match status" value="1"/>
</dbReference>
<evidence type="ECO:0000259" key="2">
    <source>
        <dbReference type="PROSITE" id="PS50041"/>
    </source>
</evidence>
<dbReference type="SUPFAM" id="SSF56436">
    <property type="entry name" value="C-type lectin-like"/>
    <property type="match status" value="1"/>
</dbReference>
<dbReference type="InterPro" id="IPR041404">
    <property type="entry name" value="DUF5588"/>
</dbReference>
<feature type="compositionally biased region" description="Acidic residues" evidence="1">
    <location>
        <begin position="157"/>
        <end position="168"/>
    </location>
</feature>
<dbReference type="CDD" id="cd00037">
    <property type="entry name" value="CLECT"/>
    <property type="match status" value="1"/>
</dbReference>
<sequence>MTWADALYYCRDRHTDLASILDEEDQDWAVLMAKEAQTHFVWLGLRYTCTLDFWFWVEDHRLEYNNWAPASNILQSSIYHTCHLTSLLLLKVSIYQHFGAVGSKMSSLQQLCSLLPFNPWHWFSLGQMCLRLLDNNKATRSCSSERCESAEEQHDGETEEQQEEAAELNEDRIRL</sequence>
<dbReference type="InterPro" id="IPR016186">
    <property type="entry name" value="C-type_lectin-like/link_sf"/>
</dbReference>
<feature type="region of interest" description="Disordered" evidence="1">
    <location>
        <begin position="147"/>
        <end position="175"/>
    </location>
</feature>
<name>A0AAD3RG72_LATJO</name>
<proteinExistence type="predicted"/>
<dbReference type="Gene3D" id="3.10.100.10">
    <property type="entry name" value="Mannose-Binding Protein A, subunit A"/>
    <property type="match status" value="1"/>
</dbReference>
<gene>
    <name evidence="3" type="ORF">AKAME5_002941100</name>
</gene>
<evidence type="ECO:0000313" key="3">
    <source>
        <dbReference type="EMBL" id="GLD66855.1"/>
    </source>
</evidence>
<feature type="compositionally biased region" description="Basic and acidic residues" evidence="1">
    <location>
        <begin position="147"/>
        <end position="156"/>
    </location>
</feature>
<dbReference type="PROSITE" id="PS50041">
    <property type="entry name" value="C_TYPE_LECTIN_2"/>
    <property type="match status" value="1"/>
</dbReference>
<feature type="non-terminal residue" evidence="3">
    <location>
        <position position="1"/>
    </location>
</feature>
<reference evidence="3" key="1">
    <citation type="submission" date="2022-08" db="EMBL/GenBank/DDBJ databases">
        <title>Genome sequencing of akame (Lates japonicus).</title>
        <authorList>
            <person name="Hashiguchi Y."/>
            <person name="Takahashi H."/>
        </authorList>
    </citation>
    <scope>NUCLEOTIDE SEQUENCE</scope>
    <source>
        <strain evidence="3">Kochi</strain>
    </source>
</reference>
<organism evidence="3 4">
    <name type="scientific">Lates japonicus</name>
    <name type="common">Japanese lates</name>
    <dbReference type="NCBI Taxonomy" id="270547"/>
    <lineage>
        <taxon>Eukaryota</taxon>
        <taxon>Metazoa</taxon>
        <taxon>Chordata</taxon>
        <taxon>Craniata</taxon>
        <taxon>Vertebrata</taxon>
        <taxon>Euteleostomi</taxon>
        <taxon>Actinopterygii</taxon>
        <taxon>Neopterygii</taxon>
        <taxon>Teleostei</taxon>
        <taxon>Neoteleostei</taxon>
        <taxon>Acanthomorphata</taxon>
        <taxon>Carangaria</taxon>
        <taxon>Carangaria incertae sedis</taxon>
        <taxon>Centropomidae</taxon>
        <taxon>Lates</taxon>
    </lineage>
</organism>
<accession>A0AAD3RG72</accession>
<dbReference type="AlphaFoldDB" id="A0AAD3RG72"/>
<dbReference type="PANTHER" id="PTHR31919:SF1">
    <property type="entry name" value="ZINC FINGERS AND HOMEOBOXES PROTEIN 1, ISOFORM 2"/>
    <property type="match status" value="1"/>
</dbReference>
<comment type="caution">
    <text evidence="3">The sequence shown here is derived from an EMBL/GenBank/DDBJ whole genome shotgun (WGS) entry which is preliminary data.</text>
</comment>
<dbReference type="InterPro" id="IPR001304">
    <property type="entry name" value="C-type_lectin-like"/>
</dbReference>